<sequence>MVPITAVIAIKNEANNLERCLSALDGWITEAVVADSQSTDGSQEIAQAHGATLLQFHYQGGWPKKRQWVLDTYAIQTPWVLLLDADERVTEAVKREIETAITQQEYAGFRIKLDNIFMGVTLTHGDFSPYKTCLFRTGQGRFEQRLQEQTTHMADMEVHEHVKLDGPSRALKHGLEHRNVNTLSRYILKHNEYSNWEAPLMRQLKHGALEHDELPPRLFGGTQAQRRRWLKHKLFFMPGFSLLMFVYHYLLRGGCLHGAAGFYYAAFQAIQRFHIKAKVRELELIAQYGSANPPPEELKRR</sequence>
<dbReference type="SUPFAM" id="SSF53448">
    <property type="entry name" value="Nucleotide-diphospho-sugar transferases"/>
    <property type="match status" value="1"/>
</dbReference>
<dbReference type="STRING" id="1434232.MAIT1_02223"/>
<keyword evidence="3" id="KW-0808">Transferase</keyword>
<dbReference type="Gene3D" id="3.90.550.10">
    <property type="entry name" value="Spore Coat Polysaccharide Biosynthesis Protein SpsA, Chain A"/>
    <property type="match status" value="1"/>
</dbReference>
<comment type="similarity">
    <text evidence="1">Belongs to the glycosyltransferase 2 family. WaaE/KdtX subfamily.</text>
</comment>
<gene>
    <name evidence="3" type="ORF">MAIT1_02223</name>
</gene>
<protein>
    <submittedName>
        <fullName evidence="3">Putative glycosyl transferase group 2 family protein</fullName>
    </submittedName>
</protein>
<proteinExistence type="inferred from homology"/>
<dbReference type="EMBL" id="LVJN01000020">
    <property type="protein sequence ID" value="OSM02130.1"/>
    <property type="molecule type" value="Genomic_DNA"/>
</dbReference>
<feature type="domain" description="Glycosyltransferase 2-like" evidence="2">
    <location>
        <begin position="6"/>
        <end position="122"/>
    </location>
</feature>
<evidence type="ECO:0000259" key="2">
    <source>
        <dbReference type="Pfam" id="PF00535"/>
    </source>
</evidence>
<dbReference type="CDD" id="cd02511">
    <property type="entry name" value="Beta4Glucosyltransferase"/>
    <property type="match status" value="1"/>
</dbReference>
<evidence type="ECO:0000313" key="4">
    <source>
        <dbReference type="Proteomes" id="UP000194003"/>
    </source>
</evidence>
<dbReference type="PANTHER" id="PTHR43630:SF2">
    <property type="entry name" value="GLYCOSYLTRANSFERASE"/>
    <property type="match status" value="1"/>
</dbReference>
<keyword evidence="4" id="KW-1185">Reference proteome</keyword>
<dbReference type="PANTHER" id="PTHR43630">
    <property type="entry name" value="POLY-BETA-1,6-N-ACETYL-D-GLUCOSAMINE SYNTHASE"/>
    <property type="match status" value="1"/>
</dbReference>
<name>A0A1Y2K272_9PROT</name>
<dbReference type="AlphaFoldDB" id="A0A1Y2K272"/>
<dbReference type="GO" id="GO:0016740">
    <property type="term" value="F:transferase activity"/>
    <property type="evidence" value="ECO:0007669"/>
    <property type="project" value="UniProtKB-KW"/>
</dbReference>
<evidence type="ECO:0000256" key="1">
    <source>
        <dbReference type="ARBA" id="ARBA00038494"/>
    </source>
</evidence>
<evidence type="ECO:0000313" key="3">
    <source>
        <dbReference type="EMBL" id="OSM02130.1"/>
    </source>
</evidence>
<dbReference type="OrthoDB" id="9815923at2"/>
<dbReference type="InterPro" id="IPR029044">
    <property type="entry name" value="Nucleotide-diphossugar_trans"/>
</dbReference>
<reference evidence="3 4" key="1">
    <citation type="journal article" date="2016" name="BMC Genomics">
        <title>Combined genomic and structural analyses of a cultured magnetotactic bacterium reveals its niche adaptation to a dynamic environment.</title>
        <authorList>
            <person name="Araujo A.C."/>
            <person name="Morillo V."/>
            <person name="Cypriano J."/>
            <person name="Teixeira L.C."/>
            <person name="Leao P."/>
            <person name="Lyra S."/>
            <person name="Almeida L.G."/>
            <person name="Bazylinski D.A."/>
            <person name="Vasconcellos A.T."/>
            <person name="Abreu F."/>
            <person name="Lins U."/>
        </authorList>
    </citation>
    <scope>NUCLEOTIDE SEQUENCE [LARGE SCALE GENOMIC DNA]</scope>
    <source>
        <strain evidence="3 4">IT-1</strain>
    </source>
</reference>
<accession>A0A1Y2K272</accession>
<dbReference type="InterPro" id="IPR001173">
    <property type="entry name" value="Glyco_trans_2-like"/>
</dbReference>
<organism evidence="3 4">
    <name type="scientific">Magnetofaba australis IT-1</name>
    <dbReference type="NCBI Taxonomy" id="1434232"/>
    <lineage>
        <taxon>Bacteria</taxon>
        <taxon>Pseudomonadati</taxon>
        <taxon>Pseudomonadota</taxon>
        <taxon>Magnetococcia</taxon>
        <taxon>Magnetococcales</taxon>
        <taxon>Magnetococcaceae</taxon>
        <taxon>Magnetofaba</taxon>
    </lineage>
</organism>
<dbReference type="Proteomes" id="UP000194003">
    <property type="component" value="Unassembled WGS sequence"/>
</dbReference>
<dbReference type="RefSeq" id="WP_085444619.1">
    <property type="nucleotide sequence ID" value="NZ_LVJN01000020.1"/>
</dbReference>
<dbReference type="Pfam" id="PF00535">
    <property type="entry name" value="Glycos_transf_2"/>
    <property type="match status" value="1"/>
</dbReference>
<comment type="caution">
    <text evidence="3">The sequence shown here is derived from an EMBL/GenBank/DDBJ whole genome shotgun (WGS) entry which is preliminary data.</text>
</comment>